<accession>A0A392UYD6</accession>
<feature type="non-terminal residue" evidence="2">
    <location>
        <position position="57"/>
    </location>
</feature>
<feature type="non-terminal residue" evidence="2">
    <location>
        <position position="1"/>
    </location>
</feature>
<name>A0A392UYD6_9FABA</name>
<proteinExistence type="predicted"/>
<reference evidence="2 3" key="1">
    <citation type="journal article" date="2018" name="Front. Plant Sci.">
        <title>Red Clover (Trifolium pratense) and Zigzag Clover (T. medium) - A Picture of Genomic Similarities and Differences.</title>
        <authorList>
            <person name="Dluhosova J."/>
            <person name="Istvanek J."/>
            <person name="Nedelnik J."/>
            <person name="Repkova J."/>
        </authorList>
    </citation>
    <scope>NUCLEOTIDE SEQUENCE [LARGE SCALE GENOMIC DNA]</scope>
    <source>
        <strain evidence="3">cv. 10/8</strain>
        <tissue evidence="2">Leaf</tissue>
    </source>
</reference>
<organism evidence="2 3">
    <name type="scientific">Trifolium medium</name>
    <dbReference type="NCBI Taxonomy" id="97028"/>
    <lineage>
        <taxon>Eukaryota</taxon>
        <taxon>Viridiplantae</taxon>
        <taxon>Streptophyta</taxon>
        <taxon>Embryophyta</taxon>
        <taxon>Tracheophyta</taxon>
        <taxon>Spermatophyta</taxon>
        <taxon>Magnoliopsida</taxon>
        <taxon>eudicotyledons</taxon>
        <taxon>Gunneridae</taxon>
        <taxon>Pentapetalae</taxon>
        <taxon>rosids</taxon>
        <taxon>fabids</taxon>
        <taxon>Fabales</taxon>
        <taxon>Fabaceae</taxon>
        <taxon>Papilionoideae</taxon>
        <taxon>50 kb inversion clade</taxon>
        <taxon>NPAAA clade</taxon>
        <taxon>Hologalegina</taxon>
        <taxon>IRL clade</taxon>
        <taxon>Trifolieae</taxon>
        <taxon>Trifolium</taxon>
    </lineage>
</organism>
<evidence type="ECO:0000256" key="1">
    <source>
        <dbReference type="SAM" id="MobiDB-lite"/>
    </source>
</evidence>
<dbReference type="AlphaFoldDB" id="A0A392UYD6"/>
<sequence>RLDDLTVKVDAILEHLATLTTQPPPPLTPPPLNPPNHPTHTPRMKLDVPRFDGTDAM</sequence>
<dbReference type="Proteomes" id="UP000265520">
    <property type="component" value="Unassembled WGS sequence"/>
</dbReference>
<feature type="compositionally biased region" description="Basic and acidic residues" evidence="1">
    <location>
        <begin position="44"/>
        <end position="57"/>
    </location>
</feature>
<feature type="region of interest" description="Disordered" evidence="1">
    <location>
        <begin position="19"/>
        <end position="57"/>
    </location>
</feature>
<feature type="compositionally biased region" description="Pro residues" evidence="1">
    <location>
        <begin position="22"/>
        <end position="37"/>
    </location>
</feature>
<protein>
    <submittedName>
        <fullName evidence="2">Uncharacterized protein</fullName>
    </submittedName>
</protein>
<dbReference type="EMBL" id="LXQA010967696">
    <property type="protein sequence ID" value="MCI79170.1"/>
    <property type="molecule type" value="Genomic_DNA"/>
</dbReference>
<evidence type="ECO:0000313" key="3">
    <source>
        <dbReference type="Proteomes" id="UP000265520"/>
    </source>
</evidence>
<comment type="caution">
    <text evidence="2">The sequence shown here is derived from an EMBL/GenBank/DDBJ whole genome shotgun (WGS) entry which is preliminary data.</text>
</comment>
<gene>
    <name evidence="2" type="ORF">A2U01_0100441</name>
</gene>
<evidence type="ECO:0000313" key="2">
    <source>
        <dbReference type="EMBL" id="MCI79170.1"/>
    </source>
</evidence>
<keyword evidence="3" id="KW-1185">Reference proteome</keyword>